<evidence type="ECO:0000256" key="1">
    <source>
        <dbReference type="ARBA" id="ARBA00008761"/>
    </source>
</evidence>
<keyword evidence="3" id="KW-0238">DNA-binding</keyword>
<dbReference type="GO" id="GO:0032196">
    <property type="term" value="P:transposition"/>
    <property type="evidence" value="ECO:0007669"/>
    <property type="project" value="UniProtKB-KW"/>
</dbReference>
<dbReference type="InterPro" id="IPR010095">
    <property type="entry name" value="Cas12f1-like_TNB"/>
</dbReference>
<feature type="domain" description="Cas12f1-like TNB" evidence="6">
    <location>
        <begin position="320"/>
        <end position="389"/>
    </location>
</feature>
<dbReference type="Pfam" id="PF01385">
    <property type="entry name" value="OrfB_IS605"/>
    <property type="match status" value="1"/>
</dbReference>
<dbReference type="NCBIfam" id="NF040570">
    <property type="entry name" value="guided_TnpB"/>
    <property type="match status" value="1"/>
</dbReference>
<gene>
    <name evidence="7" type="ORF">SAMN02745243_03642</name>
</gene>
<evidence type="ECO:0000313" key="7">
    <source>
        <dbReference type="EMBL" id="SHK74497.1"/>
    </source>
</evidence>
<dbReference type="NCBIfam" id="TIGR01766">
    <property type="entry name" value="IS200/IS605 family accessory protein TnpB-like domain"/>
    <property type="match status" value="1"/>
</dbReference>
<feature type="domain" description="Probable transposase IS891/IS1136/IS1341" evidence="5">
    <location>
        <begin position="180"/>
        <end position="301"/>
    </location>
</feature>
<comment type="similarity">
    <text evidence="1">In the C-terminal section; belongs to the transposase 35 family.</text>
</comment>
<dbReference type="STRING" id="1121950.SAMN02745243_03642"/>
<dbReference type="Pfam" id="PF07282">
    <property type="entry name" value="Cas12f1-like_TNB"/>
    <property type="match status" value="1"/>
</dbReference>
<keyword evidence="4" id="KW-0233">DNA recombination</keyword>
<evidence type="ECO:0000256" key="4">
    <source>
        <dbReference type="ARBA" id="ARBA00023172"/>
    </source>
</evidence>
<reference evidence="7 8" key="1">
    <citation type="submission" date="2016-11" db="EMBL/GenBank/DDBJ databases">
        <authorList>
            <person name="Jaros S."/>
            <person name="Januszkiewicz K."/>
            <person name="Wedrychowicz H."/>
        </authorList>
    </citation>
    <scope>NUCLEOTIDE SEQUENCE [LARGE SCALE GENOMIC DNA]</scope>
    <source>
        <strain evidence="7 8">DSM 15480</strain>
    </source>
</reference>
<proteinExistence type="inferred from homology"/>
<keyword evidence="8" id="KW-1185">Reference proteome</keyword>
<sequence length="418" mass="48741">MLLSHKTSIRLNATESNIVGHMCYAAYKLWNVCNYERRNYKELGMEKYPDWYDQKSRLKDNLWFKSLPSQTAQEVCKLLDKSWKSFYALVKSQGILNPNPPRFKQNGMAITYMQNAIVHDSKSSRVRLSLPKQLKDYLCQTYDICEKYLYLENKVFQSTDNVKQIKIYPPDHKGLCQIIIIYEIKDTEIKSDNGHYLAIDLGLHNLLTCYDSIGKSFILGRKYLEINQKYDKEIARLQHQWGRAQAAKGIKYPKPSHHLCRVYEKKKNCIHDYLHKVIRAVADYCEENHIHTVIIGDIKNIRRDKNLGKITNQKLHALPYDKIYAMLEYKLAMYGIALKKQTEEYTSQCSPYAPEVSKQYAQKSNRKNRGLYKDQFHVFNADVVGAYNIMRKYNTVSGVEKKMSVSGLSSPEIIKVAV</sequence>
<evidence type="ECO:0000259" key="6">
    <source>
        <dbReference type="Pfam" id="PF07282"/>
    </source>
</evidence>
<dbReference type="GO" id="GO:0003677">
    <property type="term" value="F:DNA binding"/>
    <property type="evidence" value="ECO:0007669"/>
    <property type="project" value="UniProtKB-KW"/>
</dbReference>
<keyword evidence="2" id="KW-0815">Transposition</keyword>
<evidence type="ECO:0000256" key="2">
    <source>
        <dbReference type="ARBA" id="ARBA00022578"/>
    </source>
</evidence>
<dbReference type="GO" id="GO:0006310">
    <property type="term" value="P:DNA recombination"/>
    <property type="evidence" value="ECO:0007669"/>
    <property type="project" value="UniProtKB-KW"/>
</dbReference>
<protein>
    <submittedName>
        <fullName evidence="7">Putative transposase</fullName>
    </submittedName>
</protein>
<dbReference type="RefSeq" id="WP_200803594.1">
    <property type="nucleotide sequence ID" value="NZ_FQZY01000081.1"/>
</dbReference>
<evidence type="ECO:0000256" key="3">
    <source>
        <dbReference type="ARBA" id="ARBA00023125"/>
    </source>
</evidence>
<dbReference type="EMBL" id="FQZY01000081">
    <property type="protein sequence ID" value="SHK74497.1"/>
    <property type="molecule type" value="Genomic_DNA"/>
</dbReference>
<dbReference type="InterPro" id="IPR001959">
    <property type="entry name" value="Transposase"/>
</dbReference>
<evidence type="ECO:0000259" key="5">
    <source>
        <dbReference type="Pfam" id="PF01385"/>
    </source>
</evidence>
<dbReference type="AlphaFoldDB" id="A0A1M6UZ19"/>
<evidence type="ECO:0000313" key="8">
    <source>
        <dbReference type="Proteomes" id="UP000184301"/>
    </source>
</evidence>
<dbReference type="Proteomes" id="UP000184301">
    <property type="component" value="Unassembled WGS sequence"/>
</dbReference>
<name>A0A1M6UZ19_9FIRM</name>
<accession>A0A1M6UZ19</accession>
<organism evidence="7 8">
    <name type="scientific">Hespellia stercorisuis DSM 15480</name>
    <dbReference type="NCBI Taxonomy" id="1121950"/>
    <lineage>
        <taxon>Bacteria</taxon>
        <taxon>Bacillati</taxon>
        <taxon>Bacillota</taxon>
        <taxon>Clostridia</taxon>
        <taxon>Lachnospirales</taxon>
        <taxon>Lachnospiraceae</taxon>
        <taxon>Hespellia</taxon>
    </lineage>
</organism>